<comment type="subcellular location">
    <subcellularLocation>
        <location evidence="1">Cell membrane</location>
        <topology evidence="1">Multi-pass membrane protein</topology>
    </subcellularLocation>
</comment>
<evidence type="ECO:0000256" key="8">
    <source>
        <dbReference type="SAM" id="Phobius"/>
    </source>
</evidence>
<dbReference type="GO" id="GO:0005886">
    <property type="term" value="C:plasma membrane"/>
    <property type="evidence" value="ECO:0007669"/>
    <property type="project" value="UniProtKB-SubCell"/>
</dbReference>
<dbReference type="GO" id="GO:0022857">
    <property type="term" value="F:transmembrane transporter activity"/>
    <property type="evidence" value="ECO:0007669"/>
    <property type="project" value="InterPro"/>
</dbReference>
<accession>A0A3G2RA67</accession>
<dbReference type="Pfam" id="PF02653">
    <property type="entry name" value="BPD_transp_2"/>
    <property type="match status" value="1"/>
</dbReference>
<evidence type="ECO:0000256" key="2">
    <source>
        <dbReference type="ARBA" id="ARBA00022448"/>
    </source>
</evidence>
<keyword evidence="4" id="KW-0997">Cell inner membrane</keyword>
<keyword evidence="7 8" id="KW-0472">Membrane</keyword>
<keyword evidence="6 8" id="KW-1133">Transmembrane helix</keyword>
<dbReference type="Proteomes" id="UP000280960">
    <property type="component" value="Chromosome"/>
</dbReference>
<feature type="transmembrane region" description="Helical" evidence="8">
    <location>
        <begin position="59"/>
        <end position="89"/>
    </location>
</feature>
<keyword evidence="10" id="KW-1185">Reference proteome</keyword>
<evidence type="ECO:0000256" key="7">
    <source>
        <dbReference type="ARBA" id="ARBA00023136"/>
    </source>
</evidence>
<feature type="transmembrane region" description="Helical" evidence="8">
    <location>
        <begin position="174"/>
        <end position="196"/>
    </location>
</feature>
<reference evidence="9 10" key="1">
    <citation type="submission" date="2018-10" db="EMBL/GenBank/DDBJ databases">
        <authorList>
            <person name="Zhang X."/>
        </authorList>
    </citation>
    <scope>NUCLEOTIDE SEQUENCE [LARGE SCALE GENOMIC DNA]</scope>
    <source>
        <strain evidence="9 10">SK-G1</strain>
    </source>
</reference>
<dbReference type="InterPro" id="IPR001851">
    <property type="entry name" value="ABC_transp_permease"/>
</dbReference>
<feature type="transmembrane region" description="Helical" evidence="8">
    <location>
        <begin position="227"/>
        <end position="246"/>
    </location>
</feature>
<evidence type="ECO:0000256" key="5">
    <source>
        <dbReference type="ARBA" id="ARBA00022692"/>
    </source>
</evidence>
<feature type="transmembrane region" description="Helical" evidence="8">
    <location>
        <begin position="20"/>
        <end position="39"/>
    </location>
</feature>
<evidence type="ECO:0000313" key="9">
    <source>
        <dbReference type="EMBL" id="AYO32333.1"/>
    </source>
</evidence>
<dbReference type="CDD" id="cd06579">
    <property type="entry name" value="TM_PBP1_transp_AraH_like"/>
    <property type="match status" value="1"/>
</dbReference>
<evidence type="ECO:0000256" key="3">
    <source>
        <dbReference type="ARBA" id="ARBA00022475"/>
    </source>
</evidence>
<evidence type="ECO:0000256" key="4">
    <source>
        <dbReference type="ARBA" id="ARBA00022519"/>
    </source>
</evidence>
<dbReference type="AlphaFoldDB" id="A0A3G2RA67"/>
<keyword evidence="3" id="KW-1003">Cell membrane</keyword>
<protein>
    <submittedName>
        <fullName evidence="9">ABC transporter permease</fullName>
    </submittedName>
</protein>
<feature type="transmembrane region" description="Helical" evidence="8">
    <location>
        <begin position="101"/>
        <end position="125"/>
    </location>
</feature>
<evidence type="ECO:0000256" key="6">
    <source>
        <dbReference type="ARBA" id="ARBA00022989"/>
    </source>
</evidence>
<feature type="transmembrane region" description="Helical" evidence="8">
    <location>
        <begin position="307"/>
        <end position="326"/>
    </location>
</feature>
<dbReference type="KEGG" id="bacg:D2962_15600"/>
<dbReference type="PANTHER" id="PTHR32196:SF21">
    <property type="entry name" value="ABC TRANSPORTER PERMEASE PROTEIN YPHD-RELATED"/>
    <property type="match status" value="1"/>
</dbReference>
<keyword evidence="5 8" id="KW-0812">Transmembrane</keyword>
<proteinExistence type="predicted"/>
<feature type="transmembrane region" description="Helical" evidence="8">
    <location>
        <begin position="131"/>
        <end position="153"/>
    </location>
</feature>
<evidence type="ECO:0000256" key="1">
    <source>
        <dbReference type="ARBA" id="ARBA00004651"/>
    </source>
</evidence>
<keyword evidence="2" id="KW-0813">Transport</keyword>
<organism evidence="9 10">
    <name type="scientific">Biomaibacter acetigenes</name>
    <dbReference type="NCBI Taxonomy" id="2316383"/>
    <lineage>
        <taxon>Bacteria</taxon>
        <taxon>Bacillati</taxon>
        <taxon>Bacillota</taxon>
        <taxon>Clostridia</taxon>
        <taxon>Thermosediminibacterales</taxon>
        <taxon>Tepidanaerobacteraceae</taxon>
        <taxon>Biomaibacter</taxon>
    </lineage>
</organism>
<gene>
    <name evidence="9" type="ORF">D2962_15600</name>
</gene>
<dbReference type="EMBL" id="CP033169">
    <property type="protein sequence ID" value="AYO32333.1"/>
    <property type="molecule type" value="Genomic_DNA"/>
</dbReference>
<dbReference type="PANTHER" id="PTHR32196">
    <property type="entry name" value="ABC TRANSPORTER PERMEASE PROTEIN YPHD-RELATED-RELATED"/>
    <property type="match status" value="1"/>
</dbReference>
<feature type="transmembrane region" description="Helical" evidence="8">
    <location>
        <begin position="278"/>
        <end position="295"/>
    </location>
</feature>
<sequence length="348" mass="37427">MKGFNLRHLINQDSNLLRLFIMLFVVFTIMSAVKPHLFLKSDNFISMAYQFPEYGVLSIAMMLSMLTGGVDLSIVGVSNLSGILTAIMLSKMIPQDAAPGYILFMIILAVLMALAVGTLCGLFNGFVISKIGVPAILATLGSMQLFTGIALVLTNGRIVTGIPIMYSNLGNTAVWGILPVPLILYILSAIVISSLLSKTSFGLELYMMGTNPTASRFSGINNTKVTMLTYMTSGILAAVAGLIVVARTNSAKADFGTSYTLQTVLISLLGGVNPNGGFGTVAGVTVAILILQFLSSGFNMFPSISNFIKDLIWGLVLILVMVFNYYSNKYAQKRAISKRSKEFAQKTM</sequence>
<evidence type="ECO:0000313" key="10">
    <source>
        <dbReference type="Proteomes" id="UP000280960"/>
    </source>
</evidence>
<name>A0A3G2RA67_9FIRM</name>